<dbReference type="Pfam" id="PF09660">
    <property type="entry name" value="DUF2397"/>
    <property type="match status" value="1"/>
</dbReference>
<gene>
    <name evidence="1" type="ORF">EDD32_3628</name>
</gene>
<dbReference type="EMBL" id="RKRA01000001">
    <property type="protein sequence ID" value="RPF29071.1"/>
    <property type="molecule type" value="Genomic_DNA"/>
</dbReference>
<evidence type="ECO:0000313" key="1">
    <source>
        <dbReference type="EMBL" id="RPF29071.1"/>
    </source>
</evidence>
<proteinExistence type="predicted"/>
<sequence length="515" mass="57448">MARMTEEATAELGPDPWAAYLAGPESIPTYLTSRHAAQYRTVVDVLLATQDSSLTGMSFDEARSAVVAHLTAVLDSETARRLTDEEVFPLEARLEQLADWGVLTRWQEPARSGEDFLRRRDRYQLTPRAAALHHFWRTLGDDVEPEADIALAPRAIRERAEAFEVAVLAADYTSAANEFAQIKVQRESMARAARSWQRTLAHALAGRPEEHKQDLLWQTLSAYIAMWGEQVDVHSPAISASLDRLDARLDTGVWRACVRASMGEGAPESAVDASVERWREAWVVLRRWFDGPDSQARSLRRQLRDLVSPWARNMGILMGSAGTVSRRGDLLALATAIERAEDEDVAWQLWDVATGLFASRHLLVAAPSAEDQRLSWAEAPPAPIATRFREQGARAVAGRVSRAPSFAEGRRLSRLARQQREAGREEAIARLRARSGTRVGTWPQIDREELTVLLDLFATVTRLSRHGDGHDRTAVTEDGRWRVRLTEPEPGAVVVLDSPDGALALRDWHFEMTPA</sequence>
<evidence type="ECO:0000313" key="2">
    <source>
        <dbReference type="Proteomes" id="UP000280726"/>
    </source>
</evidence>
<reference evidence="1 2" key="1">
    <citation type="submission" date="2018-11" db="EMBL/GenBank/DDBJ databases">
        <title>Sequencing the genomes of 1000 actinobacteria strains.</title>
        <authorList>
            <person name="Klenk H.-P."/>
        </authorList>
    </citation>
    <scope>NUCLEOTIDE SEQUENCE [LARGE SCALE GENOMIC DNA]</scope>
    <source>
        <strain evidence="1 2">DSM 14418</strain>
    </source>
</reference>
<keyword evidence="2" id="KW-1185">Reference proteome</keyword>
<name>A0A3N5ABQ0_9MICO</name>
<accession>A0A3N5ABQ0</accession>
<protein>
    <submittedName>
        <fullName evidence="1">Uncharacterized protein (TIGR02677 family)</fullName>
    </submittedName>
</protein>
<dbReference type="InterPro" id="IPR013493">
    <property type="entry name" value="CHP02677"/>
</dbReference>
<comment type="caution">
    <text evidence="1">The sequence shown here is derived from an EMBL/GenBank/DDBJ whole genome shotgun (WGS) entry which is preliminary data.</text>
</comment>
<organism evidence="1 2">
    <name type="scientific">Georgenia muralis</name>
    <dbReference type="NCBI Taxonomy" id="154117"/>
    <lineage>
        <taxon>Bacteria</taxon>
        <taxon>Bacillati</taxon>
        <taxon>Actinomycetota</taxon>
        <taxon>Actinomycetes</taxon>
        <taxon>Micrococcales</taxon>
        <taxon>Bogoriellaceae</taxon>
        <taxon>Georgenia</taxon>
    </lineage>
</organism>
<dbReference type="Proteomes" id="UP000280726">
    <property type="component" value="Unassembled WGS sequence"/>
</dbReference>
<dbReference type="AlphaFoldDB" id="A0A3N5ABQ0"/>